<accession>A0ABW0SMK5</accession>
<dbReference type="InterPro" id="IPR017853">
    <property type="entry name" value="GH"/>
</dbReference>
<dbReference type="EMBL" id="JBHSNM010000002">
    <property type="protein sequence ID" value="MFC5570328.1"/>
    <property type="molecule type" value="Genomic_DNA"/>
</dbReference>
<dbReference type="RefSeq" id="WP_386754688.1">
    <property type="nucleotide sequence ID" value="NZ_JBHSNM010000002.1"/>
</dbReference>
<feature type="chain" id="PRO_5045731891" evidence="5">
    <location>
        <begin position="21"/>
        <end position="578"/>
    </location>
</feature>
<name>A0ABW0SMK5_9GAMM</name>
<dbReference type="Proteomes" id="UP001596036">
    <property type="component" value="Unassembled WGS sequence"/>
</dbReference>
<keyword evidence="8" id="KW-1185">Reference proteome</keyword>
<dbReference type="CDD" id="cd11339">
    <property type="entry name" value="AmyAc_bac_CMD_like_2"/>
    <property type="match status" value="1"/>
</dbReference>
<feature type="region of interest" description="Disordered" evidence="4">
    <location>
        <begin position="71"/>
        <end position="100"/>
    </location>
</feature>
<comment type="caution">
    <text evidence="7">The sequence shown here is derived from an EMBL/GenBank/DDBJ whole genome shotgun (WGS) entry which is preliminary data.</text>
</comment>
<evidence type="ECO:0000256" key="2">
    <source>
        <dbReference type="ARBA" id="ARBA00022723"/>
    </source>
</evidence>
<evidence type="ECO:0000256" key="1">
    <source>
        <dbReference type="ARBA" id="ARBA00001913"/>
    </source>
</evidence>
<keyword evidence="3 5" id="KW-0732">Signal</keyword>
<reference evidence="8" key="1">
    <citation type="journal article" date="2019" name="Int. J. Syst. Evol. Microbiol.">
        <title>The Global Catalogue of Microorganisms (GCM) 10K type strain sequencing project: providing services to taxonomists for standard genome sequencing and annotation.</title>
        <authorList>
            <consortium name="The Broad Institute Genomics Platform"/>
            <consortium name="The Broad Institute Genome Sequencing Center for Infectious Disease"/>
            <person name="Wu L."/>
            <person name="Ma J."/>
        </authorList>
    </citation>
    <scope>NUCLEOTIDE SEQUENCE [LARGE SCALE GENOMIC DNA]</scope>
    <source>
        <strain evidence="8">KACC 11407</strain>
    </source>
</reference>
<dbReference type="PANTHER" id="PTHR10357">
    <property type="entry name" value="ALPHA-AMYLASE FAMILY MEMBER"/>
    <property type="match status" value="1"/>
</dbReference>
<dbReference type="SUPFAM" id="SSF51445">
    <property type="entry name" value="(Trans)glycosidases"/>
    <property type="match status" value="1"/>
</dbReference>
<evidence type="ECO:0000256" key="4">
    <source>
        <dbReference type="SAM" id="MobiDB-lite"/>
    </source>
</evidence>
<evidence type="ECO:0000256" key="3">
    <source>
        <dbReference type="ARBA" id="ARBA00022729"/>
    </source>
</evidence>
<keyword evidence="2" id="KW-0479">Metal-binding</keyword>
<dbReference type="Gene3D" id="3.20.20.80">
    <property type="entry name" value="Glycosidases"/>
    <property type="match status" value="1"/>
</dbReference>
<dbReference type="PANTHER" id="PTHR10357:SF215">
    <property type="entry name" value="ALPHA-AMYLASE 1"/>
    <property type="match status" value="1"/>
</dbReference>
<dbReference type="Pfam" id="PF00128">
    <property type="entry name" value="Alpha-amylase"/>
    <property type="match status" value="1"/>
</dbReference>
<evidence type="ECO:0000313" key="8">
    <source>
        <dbReference type="Proteomes" id="UP001596036"/>
    </source>
</evidence>
<evidence type="ECO:0000259" key="6">
    <source>
        <dbReference type="SMART" id="SM00642"/>
    </source>
</evidence>
<evidence type="ECO:0000256" key="5">
    <source>
        <dbReference type="SAM" id="SignalP"/>
    </source>
</evidence>
<feature type="signal peptide" evidence="5">
    <location>
        <begin position="1"/>
        <end position="20"/>
    </location>
</feature>
<evidence type="ECO:0000313" key="7">
    <source>
        <dbReference type="EMBL" id="MFC5570328.1"/>
    </source>
</evidence>
<dbReference type="PROSITE" id="PS51257">
    <property type="entry name" value="PROKAR_LIPOPROTEIN"/>
    <property type="match status" value="1"/>
</dbReference>
<comment type="cofactor">
    <cofactor evidence="1">
        <name>Ca(2+)</name>
        <dbReference type="ChEBI" id="CHEBI:29108"/>
    </cofactor>
</comment>
<organism evidence="7 8">
    <name type="scientific">Lysobacter yangpyeongensis</name>
    <dbReference type="NCBI Taxonomy" id="346182"/>
    <lineage>
        <taxon>Bacteria</taxon>
        <taxon>Pseudomonadati</taxon>
        <taxon>Pseudomonadota</taxon>
        <taxon>Gammaproteobacteria</taxon>
        <taxon>Lysobacterales</taxon>
        <taxon>Lysobacteraceae</taxon>
        <taxon>Lysobacter</taxon>
    </lineage>
</organism>
<dbReference type="InterPro" id="IPR006047">
    <property type="entry name" value="GH13_cat_dom"/>
</dbReference>
<feature type="domain" description="Glycosyl hydrolase family 13 catalytic" evidence="6">
    <location>
        <begin position="61"/>
        <end position="464"/>
    </location>
</feature>
<gene>
    <name evidence="7" type="ORF">ACFPN1_09690</name>
</gene>
<dbReference type="SMART" id="SM00642">
    <property type="entry name" value="Aamy"/>
    <property type="match status" value="1"/>
</dbReference>
<proteinExistence type="predicted"/>
<protein>
    <submittedName>
        <fullName evidence="7">Alpha-amylase family glycosyl hydrolase</fullName>
    </submittedName>
</protein>
<sequence>MGRRLIAAACALLVAGCARDGAPSRQATEAGTAPVPRAAQAGAAAGYVGTREPFAANAVYFVLTDRFVNGDPGNDHRDQAAGPNHTFDRPVPGAPPGRSDNVGYLGGDFRGLLDNAQYIRDMGFGAVWITPIVDNPDEAFTGGDPVKWGGMFTDQGKTGYHGYWGVNFYRLDEHLPSAELDFAGLTRGLKQHGLKTVLDIVCNHGSPAYTMPQDQPKYGEIYDRDGTLIADHQNLRPEQLDPQHNRLHAFYNTTPGLAQLSDINENDPRVLDYFVGAYSQWIDQGADAFRIDTIPWMPHAYWHAFTTRIRERHPGFFMFGEAFNYDAASIAPHTFPRNAGVSVLDFPLKERMAEVFGRQGGGFERIAERLYLEDGPYQNPYELMTFYDNHDMARLDASDEGFIDANNFLFTARGIPVIYYGSETGFERGTAEHAGNRNYFGQARIDAAPQSPIYRALRRIGRLRAATPALQRGLQVNVLMQGDRAAFYRVLQQDGVHQIALVLLNKGSVPAAFDLKDVQAGRWHAAIAGGEVDVADGGALKASVPAHGVEVYLLDAAVTNPQLRATLARARVGAHPRG</sequence>
<keyword evidence="7" id="KW-0378">Hydrolase</keyword>
<dbReference type="GO" id="GO:0016787">
    <property type="term" value="F:hydrolase activity"/>
    <property type="evidence" value="ECO:0007669"/>
    <property type="project" value="UniProtKB-KW"/>
</dbReference>